<dbReference type="Gene3D" id="3.40.50.10910">
    <property type="entry name" value="Amidohydrolase"/>
    <property type="match status" value="1"/>
</dbReference>
<comment type="caution">
    <text evidence="3">The sequence shown here is derived from an EMBL/GenBank/DDBJ whole genome shotgun (WGS) entry which is preliminary data.</text>
</comment>
<protein>
    <submittedName>
        <fullName evidence="3">Amidohydrolase family protein</fullName>
    </submittedName>
</protein>
<gene>
    <name evidence="3" type="ORF">LZ519_03275</name>
</gene>
<dbReference type="InterPro" id="IPR006680">
    <property type="entry name" value="Amidohydro-rel"/>
</dbReference>
<dbReference type="Proteomes" id="UP001165343">
    <property type="component" value="Unassembled WGS sequence"/>
</dbReference>
<dbReference type="SUPFAM" id="SSF51556">
    <property type="entry name" value="Metallo-dependent hydrolases"/>
    <property type="match status" value="1"/>
</dbReference>
<feature type="domain" description="Amidohydrolase-related" evidence="2">
    <location>
        <begin position="97"/>
        <end position="269"/>
    </location>
</feature>
<dbReference type="InterPro" id="IPR011059">
    <property type="entry name" value="Metal-dep_hydrolase_composite"/>
</dbReference>
<keyword evidence="1" id="KW-0732">Signal</keyword>
<dbReference type="PANTHER" id="PTHR43135:SF3">
    <property type="entry name" value="ALPHA-D-RIBOSE 1-METHYLPHOSPHONATE 5-TRIPHOSPHATE DIPHOSPHATASE"/>
    <property type="match status" value="1"/>
</dbReference>
<dbReference type="Gene3D" id="2.30.40.10">
    <property type="entry name" value="Urease, subunit C, domain 1"/>
    <property type="match status" value="2"/>
</dbReference>
<dbReference type="PANTHER" id="PTHR43135">
    <property type="entry name" value="ALPHA-D-RIBOSE 1-METHYLPHOSPHONATE 5-TRIPHOSPHATE DIPHOSPHATASE"/>
    <property type="match status" value="1"/>
</dbReference>
<dbReference type="InterPro" id="IPR032466">
    <property type="entry name" value="Metal_Hydrolase"/>
</dbReference>
<evidence type="ECO:0000313" key="4">
    <source>
        <dbReference type="Proteomes" id="UP001165343"/>
    </source>
</evidence>
<evidence type="ECO:0000259" key="2">
    <source>
        <dbReference type="Pfam" id="PF01979"/>
    </source>
</evidence>
<evidence type="ECO:0000313" key="3">
    <source>
        <dbReference type="EMBL" id="MCL6678339.1"/>
    </source>
</evidence>
<dbReference type="Gene3D" id="1.20.58.520">
    <property type="entry name" value="Amidohydrolase"/>
    <property type="match status" value="2"/>
</dbReference>
<dbReference type="Pfam" id="PF01979">
    <property type="entry name" value="Amidohydro_1"/>
    <property type="match status" value="2"/>
</dbReference>
<feature type="chain" id="PRO_5047450306" evidence="1">
    <location>
        <begin position="22"/>
        <end position="495"/>
    </location>
</feature>
<accession>A0ABT0RDN2</accession>
<sequence>MRARHCLAAAAALLTAGTLSAAPVLAPPVAPGADVQPFVRVPSGRIAITHVRVIDGTGAASAEDWTVLIDGARIAGVQAASDAVPDGYRAIDATGKTLIPGIVAMHNHMFYIARPNLTPEGRADDPLVVPQMTFTAPRLYLANGVTTMRTTGSVEPYADLNVKAQIDAGAMPGPHMNVTGPYLEGANSPFIQMHQLRDADDARQTVAFWAEQGVNSFKAYMNITRAELGAAVKEAHRRGLKVTGHLCSVTYPEAAALGIDDLEHGFFVNTQLDPGKTPDVCPDTGGTPTLIAMKPGSSEANALIKLLVDHRVAVTSTLPVFEQSLPLHAPLNPRAMAVLTPEARNDYLYLRNLAATRGGSARGEAFREAYNNNAGLERQFAMSGGLLIAGPDPTGNGGVIPGFGDQREIELLVQDAGFSPVEAIRIATLNGAIFMGLQDHIGSIQAGKIADLVLIDGNPVAAITDIEKVDTVFKDGVGYDSAKLLDSVKGRYGQY</sequence>
<feature type="domain" description="Amidohydrolase-related" evidence="2">
    <location>
        <begin position="413"/>
        <end position="476"/>
    </location>
</feature>
<reference evidence="3" key="1">
    <citation type="submission" date="2022-05" db="EMBL/GenBank/DDBJ databases">
        <authorList>
            <person name="Jo J.-H."/>
            <person name="Im W.-T."/>
        </authorList>
    </citation>
    <scope>NUCLEOTIDE SEQUENCE</scope>
    <source>
        <strain evidence="3">RG327</strain>
    </source>
</reference>
<dbReference type="RefSeq" id="WP_249867299.1">
    <property type="nucleotide sequence ID" value="NZ_JAMGBC010000001.1"/>
</dbReference>
<dbReference type="EMBL" id="JAMGBC010000001">
    <property type="protein sequence ID" value="MCL6678339.1"/>
    <property type="molecule type" value="Genomic_DNA"/>
</dbReference>
<name>A0ABT0RDN2_9SPHN</name>
<proteinExistence type="predicted"/>
<dbReference type="InterPro" id="IPR051781">
    <property type="entry name" value="Metallo-dep_Hydrolase"/>
</dbReference>
<feature type="signal peptide" evidence="1">
    <location>
        <begin position="1"/>
        <end position="21"/>
    </location>
</feature>
<dbReference type="SUPFAM" id="SSF51338">
    <property type="entry name" value="Composite domain of metallo-dependent hydrolases"/>
    <property type="match status" value="1"/>
</dbReference>
<evidence type="ECO:0000256" key="1">
    <source>
        <dbReference type="SAM" id="SignalP"/>
    </source>
</evidence>
<dbReference type="Gene3D" id="3.30.110.90">
    <property type="entry name" value="Amidohydrolase"/>
    <property type="match status" value="2"/>
</dbReference>
<keyword evidence="4" id="KW-1185">Reference proteome</keyword>
<organism evidence="3 4">
    <name type="scientific">Sphingomonas anseongensis</name>
    <dbReference type="NCBI Taxonomy" id="2908207"/>
    <lineage>
        <taxon>Bacteria</taxon>
        <taxon>Pseudomonadati</taxon>
        <taxon>Pseudomonadota</taxon>
        <taxon>Alphaproteobacteria</taxon>
        <taxon>Sphingomonadales</taxon>
        <taxon>Sphingomonadaceae</taxon>
        <taxon>Sphingomonas</taxon>
    </lineage>
</organism>